<dbReference type="EMBL" id="BMDW01000006">
    <property type="protein sequence ID" value="GGA43724.1"/>
    <property type="molecule type" value="Genomic_DNA"/>
</dbReference>
<gene>
    <name evidence="2" type="ORF">GCM10011395_12400</name>
</gene>
<keyword evidence="1" id="KW-0472">Membrane</keyword>
<dbReference type="RefSeq" id="WP_188446000.1">
    <property type="nucleotide sequence ID" value="NZ_BMDW01000006.1"/>
</dbReference>
<organism evidence="2 3">
    <name type="scientific">Sphingomonas psychrolutea</name>
    <dbReference type="NCBI Taxonomy" id="1259676"/>
    <lineage>
        <taxon>Bacteria</taxon>
        <taxon>Pseudomonadati</taxon>
        <taxon>Pseudomonadota</taxon>
        <taxon>Alphaproteobacteria</taxon>
        <taxon>Sphingomonadales</taxon>
        <taxon>Sphingomonadaceae</taxon>
        <taxon>Sphingomonas</taxon>
    </lineage>
</organism>
<keyword evidence="1" id="KW-0812">Transmembrane</keyword>
<evidence type="ECO:0000313" key="3">
    <source>
        <dbReference type="Proteomes" id="UP000618591"/>
    </source>
</evidence>
<reference evidence="3" key="1">
    <citation type="journal article" date="2019" name="Int. J. Syst. Evol. Microbiol.">
        <title>The Global Catalogue of Microorganisms (GCM) 10K type strain sequencing project: providing services to taxonomists for standard genome sequencing and annotation.</title>
        <authorList>
            <consortium name="The Broad Institute Genomics Platform"/>
            <consortium name="The Broad Institute Genome Sequencing Center for Infectious Disease"/>
            <person name="Wu L."/>
            <person name="Ma J."/>
        </authorList>
    </citation>
    <scope>NUCLEOTIDE SEQUENCE [LARGE SCALE GENOMIC DNA]</scope>
    <source>
        <strain evidence="3">CGMCC 1.10106</strain>
    </source>
</reference>
<feature type="transmembrane region" description="Helical" evidence="1">
    <location>
        <begin position="6"/>
        <end position="23"/>
    </location>
</feature>
<evidence type="ECO:0000256" key="1">
    <source>
        <dbReference type="SAM" id="Phobius"/>
    </source>
</evidence>
<accession>A0ABQ1GHD5</accession>
<name>A0ABQ1GHD5_9SPHN</name>
<keyword evidence="1" id="KW-1133">Transmembrane helix</keyword>
<dbReference type="Proteomes" id="UP000618591">
    <property type="component" value="Unassembled WGS sequence"/>
</dbReference>
<proteinExistence type="predicted"/>
<evidence type="ECO:0000313" key="2">
    <source>
        <dbReference type="EMBL" id="GGA43724.1"/>
    </source>
</evidence>
<keyword evidence="3" id="KW-1185">Reference proteome</keyword>
<comment type="caution">
    <text evidence="2">The sequence shown here is derived from an EMBL/GenBank/DDBJ whole genome shotgun (WGS) entry which is preliminary data.</text>
</comment>
<sequence>MNWLVLGYSLAGVLGLALVARWLRLGESRISSEAQARETAEQMLAGFVAHGALLGTDGNAALVAGNGAIAILKRHGAKIAARRLVAPLGLTQAIEGVRVETGERLFGGVLLFGVVADEVRALEASVGRASGVVVTLH</sequence>
<protein>
    <submittedName>
        <fullName evidence="2">Uncharacterized protein</fullName>
    </submittedName>
</protein>